<keyword evidence="2" id="KW-1185">Reference proteome</keyword>
<dbReference type="RefSeq" id="WP_172109843.1">
    <property type="nucleotide sequence ID" value="NZ_JABFDN010000002.1"/>
</dbReference>
<reference evidence="1" key="1">
    <citation type="submission" date="2020-05" db="EMBL/GenBank/DDBJ databases">
        <title>Nod-independent and nitrogen-fixing Bradyrhizobium aeschynomene sp. nov. isolated from nodules of Aeschynomene indica.</title>
        <authorList>
            <person name="Zhang Z."/>
        </authorList>
    </citation>
    <scope>NUCLEOTIDE SEQUENCE</scope>
    <source>
        <strain evidence="1">83012</strain>
    </source>
</reference>
<accession>A0ABX2CBG8</accession>
<dbReference type="Proteomes" id="UP000886476">
    <property type="component" value="Unassembled WGS sequence"/>
</dbReference>
<evidence type="ECO:0000313" key="2">
    <source>
        <dbReference type="Proteomes" id="UP000886476"/>
    </source>
</evidence>
<sequence length="63" mass="6857">MKRTTDLGELAAVVEQLRSELHPEINSDFLAAVIQAEEQNPDDDEGALRAIQAALRVALEARG</sequence>
<dbReference type="EMBL" id="JABFDN010000002">
    <property type="protein sequence ID" value="NPU64717.1"/>
    <property type="molecule type" value="Genomic_DNA"/>
</dbReference>
<protein>
    <submittedName>
        <fullName evidence="1">Uncharacterized protein</fullName>
    </submittedName>
</protein>
<comment type="caution">
    <text evidence="1">The sequence shown here is derived from an EMBL/GenBank/DDBJ whole genome shotgun (WGS) entry which is preliminary data.</text>
</comment>
<organism evidence="1 2">
    <name type="scientific">Bradyrhizobium aeschynomenes</name>
    <dbReference type="NCBI Taxonomy" id="2734909"/>
    <lineage>
        <taxon>Bacteria</taxon>
        <taxon>Pseudomonadati</taxon>
        <taxon>Pseudomonadota</taxon>
        <taxon>Alphaproteobacteria</taxon>
        <taxon>Hyphomicrobiales</taxon>
        <taxon>Nitrobacteraceae</taxon>
        <taxon>Bradyrhizobium</taxon>
    </lineage>
</organism>
<name>A0ABX2CBG8_9BRAD</name>
<gene>
    <name evidence="1" type="ORF">HL667_06900</name>
</gene>
<evidence type="ECO:0000313" key="1">
    <source>
        <dbReference type="EMBL" id="NPU64717.1"/>
    </source>
</evidence>
<proteinExistence type="predicted"/>